<dbReference type="Proteomes" id="UP000624709">
    <property type="component" value="Unassembled WGS sequence"/>
</dbReference>
<proteinExistence type="predicted"/>
<accession>A0ABQ4BHD5</accession>
<dbReference type="NCBIfam" id="TIGR04267">
    <property type="entry name" value="mod_HExxH"/>
    <property type="match status" value="1"/>
</dbReference>
<name>A0ABQ4BHD5_9ACTN</name>
<sequence length="427" mass="46772">MADSGGGVVEQHALSATTLQALADGYGGAEAVAELWRGQESRRLLLFKLAHDHLADTTDRRTALKAVFEAEDREPELVRAILVDPMVALWAAGIVRRAPRETVPLADIVRLNEIAVAAAMWAESDVETRGWSRNGWVSIPTIGRLPVSEQSGPVRLVVTKGLLSVDGLDRDLDDPGWQHARTVTVGDDTDVQLEDIDPCRDTFHIRAAERLSDSDFDVWRRALDAAWQILTQYCPERVLELSAGLHALVPFPEPENRTAHSATARDAIGVIGLDLPKDPAELAVTLIHEFQHSKLSSVLDVLDLYRPSDRLFFAPWRTDARPISGLLQGVYAFIAVADTWARLSAVPERFPRAQREFAESRAQVSEALDTLAGSDLLTSAGERFLTGMRGAVNRLNSIQLPTVAEAAAERLLADRRAAWQIANPAAS</sequence>
<protein>
    <submittedName>
        <fullName evidence="1">HEXXH motif domain-containing protein</fullName>
    </submittedName>
</protein>
<gene>
    <name evidence="1" type="ORF">Apa02nite_062080</name>
</gene>
<keyword evidence="2" id="KW-1185">Reference proteome</keyword>
<comment type="caution">
    <text evidence="1">The sequence shown here is derived from an EMBL/GenBank/DDBJ whole genome shotgun (WGS) entry which is preliminary data.</text>
</comment>
<evidence type="ECO:0000313" key="1">
    <source>
        <dbReference type="EMBL" id="GIE70100.1"/>
    </source>
</evidence>
<evidence type="ECO:0000313" key="2">
    <source>
        <dbReference type="Proteomes" id="UP000624709"/>
    </source>
</evidence>
<organism evidence="1 2">
    <name type="scientific">Actinoplanes palleronii</name>
    <dbReference type="NCBI Taxonomy" id="113570"/>
    <lineage>
        <taxon>Bacteria</taxon>
        <taxon>Bacillati</taxon>
        <taxon>Actinomycetota</taxon>
        <taxon>Actinomycetes</taxon>
        <taxon>Micromonosporales</taxon>
        <taxon>Micromonosporaceae</taxon>
        <taxon>Actinoplanes</taxon>
    </lineage>
</organism>
<reference evidence="1 2" key="1">
    <citation type="submission" date="2021-01" db="EMBL/GenBank/DDBJ databases">
        <title>Whole genome shotgun sequence of Actinoplanes palleronii NBRC 14916.</title>
        <authorList>
            <person name="Komaki H."/>
            <person name="Tamura T."/>
        </authorList>
    </citation>
    <scope>NUCLEOTIDE SEQUENCE [LARGE SCALE GENOMIC DNA]</scope>
    <source>
        <strain evidence="1 2">NBRC 14916</strain>
    </source>
</reference>
<dbReference type="InterPro" id="IPR026337">
    <property type="entry name" value="AKG_HExxH"/>
</dbReference>
<dbReference type="EMBL" id="BOMS01000098">
    <property type="protein sequence ID" value="GIE70100.1"/>
    <property type="molecule type" value="Genomic_DNA"/>
</dbReference>